<proteinExistence type="predicted"/>
<dbReference type="KEGG" id="nin:NADRNF5_1421"/>
<accession>A0A0D5C426</accession>
<dbReference type="Proteomes" id="UP000032408">
    <property type="component" value="Chromosome"/>
</dbReference>
<dbReference type="HOGENOM" id="CLU_2152486_0_0_2"/>
<reference evidence="2" key="1">
    <citation type="submission" date="2015-03" db="EMBL/GenBank/DDBJ databases">
        <title>Characterization of two novel Thaumarchaeota isolated from the Northern Adriatic Sea.</title>
        <authorList>
            <person name="Bayer B."/>
            <person name="Vojvoda J."/>
            <person name="Offre P."/>
            <person name="Srivastava A."/>
            <person name="Elisabeth N."/>
            <person name="Garcia J.A.L."/>
            <person name="Schleper C."/>
            <person name="Herndl G.J."/>
        </authorList>
    </citation>
    <scope>NUCLEOTIDE SEQUENCE [LARGE SCALE GENOMIC DNA]</scope>
    <source>
        <strain evidence="2">NF5</strain>
    </source>
</reference>
<keyword evidence="2" id="KW-1185">Reference proteome</keyword>
<name>A0A0D5C426_9ARCH</name>
<dbReference type="GeneID" id="24820607"/>
<dbReference type="STRING" id="1580092.NADRNF5_1421"/>
<organism evidence="1 2">
    <name type="scientific">Nitrosopumilus adriaticus</name>
    <dbReference type="NCBI Taxonomy" id="1580092"/>
    <lineage>
        <taxon>Archaea</taxon>
        <taxon>Nitrososphaerota</taxon>
        <taxon>Nitrososphaeria</taxon>
        <taxon>Nitrosopumilales</taxon>
        <taxon>Nitrosopumilaceae</taxon>
        <taxon>Nitrosopumilus</taxon>
    </lineage>
</organism>
<evidence type="ECO:0000313" key="1">
    <source>
        <dbReference type="EMBL" id="AJW71105.1"/>
    </source>
</evidence>
<gene>
    <name evidence="1" type="ORF">NADRNF5_1421</name>
</gene>
<dbReference type="RefSeq" id="WP_048116420.1">
    <property type="nucleotide sequence ID" value="NZ_CP011070.1"/>
</dbReference>
<protein>
    <submittedName>
        <fullName evidence="1">Uncharacterized protein</fullName>
    </submittedName>
</protein>
<sequence>MALEELRKKVLYQNSIEIWIGTSKEKNIDWVNTDNYQKFIAFLLKNDINMKKMPICFDESDKASEGGHSKKVFANKLAAINDDNSSCYSIKLNDANIELIRKFEL</sequence>
<dbReference type="EMBL" id="CP011070">
    <property type="protein sequence ID" value="AJW71105.1"/>
    <property type="molecule type" value="Genomic_DNA"/>
</dbReference>
<evidence type="ECO:0000313" key="2">
    <source>
        <dbReference type="Proteomes" id="UP000032408"/>
    </source>
</evidence>
<dbReference type="AlphaFoldDB" id="A0A0D5C426"/>
<dbReference type="OrthoDB" id="6843at2157"/>
<reference evidence="1 2" key="2">
    <citation type="journal article" date="2016" name="ISME J.">
        <title>Physiological and genomic characterization of two novel marine thaumarchaeal strains indicates niche differentiation.</title>
        <authorList>
            <person name="Bayer B."/>
            <person name="Vojvoda J."/>
            <person name="Offre P."/>
            <person name="Alves R.J."/>
            <person name="Elisabeth N.H."/>
            <person name="Garcia J.A."/>
            <person name="Volland J.M."/>
            <person name="Srivastava A."/>
            <person name="Schleper C."/>
            <person name="Herndl G.J."/>
        </authorList>
    </citation>
    <scope>NUCLEOTIDE SEQUENCE [LARGE SCALE GENOMIC DNA]</scope>
    <source>
        <strain evidence="1 2">NF5</strain>
    </source>
</reference>